<proteinExistence type="predicted"/>
<evidence type="ECO:0000313" key="2">
    <source>
        <dbReference type="Proteomes" id="UP001057868"/>
    </source>
</evidence>
<dbReference type="PROSITE" id="PS51257">
    <property type="entry name" value="PROKAR_LIPOPROTEIN"/>
    <property type="match status" value="1"/>
</dbReference>
<protein>
    <submittedName>
        <fullName evidence="1">Uncharacterized protein</fullName>
    </submittedName>
</protein>
<name>A0A9W6DC67_9CLOT</name>
<gene>
    <name evidence="1" type="ORF">CFOLD11_35130</name>
</gene>
<dbReference type="AlphaFoldDB" id="A0A9W6DC67"/>
<reference evidence="1" key="1">
    <citation type="journal article" date="2023" name="Int. J. Syst. Evol. Microbiol.">
        <title>&lt;i&gt;Clostridium folliculivorans&lt;/i&gt; sp. nov., isolated from soil samples of an organic paddy in Japan.</title>
        <authorList>
            <person name="Tazawa J."/>
            <person name="Kobayashi H."/>
            <person name="Tanizawa Y."/>
            <person name="Uchino A."/>
            <person name="Tanaka F."/>
            <person name="Urashima Y."/>
            <person name="Miura S."/>
            <person name="Sakamoto M."/>
            <person name="Ohkuma M."/>
            <person name="Tohno M."/>
        </authorList>
    </citation>
    <scope>NUCLEOTIDE SEQUENCE</scope>
    <source>
        <strain evidence="1">D1-1</strain>
    </source>
</reference>
<dbReference type="Proteomes" id="UP001057868">
    <property type="component" value="Unassembled WGS sequence"/>
</dbReference>
<organism evidence="1 2">
    <name type="scientific">Clostridium folliculivorans</name>
    <dbReference type="NCBI Taxonomy" id="2886038"/>
    <lineage>
        <taxon>Bacteria</taxon>
        <taxon>Bacillati</taxon>
        <taxon>Bacillota</taxon>
        <taxon>Clostridia</taxon>
        <taxon>Eubacteriales</taxon>
        <taxon>Clostridiaceae</taxon>
        <taxon>Clostridium</taxon>
    </lineage>
</organism>
<dbReference type="EMBL" id="BQXY01000006">
    <property type="protein sequence ID" value="GKU26686.1"/>
    <property type="molecule type" value="Genomic_DNA"/>
</dbReference>
<keyword evidence="2" id="KW-1185">Reference proteome</keyword>
<sequence length="126" mass="14368">MRLKNFIMIFLLTISMLLISCYHSSDNIQIVKSIKPVLSMPNQIILHNKGKSETLDKNGDNYNKILELTNNRFHDKISTALNIIDDTSNEVIRGGLGVEFIYSKEQYFSSLSEIYILPSLSISTPR</sequence>
<dbReference type="RefSeq" id="WP_261853574.1">
    <property type="nucleotide sequence ID" value="NZ_BQXY01000006.1"/>
</dbReference>
<accession>A0A9W6DC67</accession>
<evidence type="ECO:0000313" key="1">
    <source>
        <dbReference type="EMBL" id="GKU26686.1"/>
    </source>
</evidence>
<comment type="caution">
    <text evidence="1">The sequence shown here is derived from an EMBL/GenBank/DDBJ whole genome shotgun (WGS) entry which is preliminary data.</text>
</comment>